<feature type="domain" description="HTH cro/C1-type" evidence="6">
    <location>
        <begin position="10"/>
        <end position="64"/>
    </location>
</feature>
<dbReference type="SUPFAM" id="SSF47413">
    <property type="entry name" value="lambda repressor-like DNA-binding domains"/>
    <property type="match status" value="1"/>
</dbReference>
<dbReference type="InterPro" id="IPR010982">
    <property type="entry name" value="Lambda_DNA-bd_dom_sf"/>
</dbReference>
<protein>
    <submittedName>
        <fullName evidence="7">Serine hydrolase</fullName>
    </submittedName>
</protein>
<dbReference type="RefSeq" id="WP_378321932.1">
    <property type="nucleotide sequence ID" value="NZ_JBHUHY010000033.1"/>
</dbReference>
<evidence type="ECO:0000256" key="1">
    <source>
        <dbReference type="ARBA" id="ARBA00004141"/>
    </source>
</evidence>
<keyword evidence="2 5" id="KW-0812">Transmembrane</keyword>
<organism evidence="7 8">
    <name type="scientific">Aquimarina celericrescens</name>
    <dbReference type="NCBI Taxonomy" id="1964542"/>
    <lineage>
        <taxon>Bacteria</taxon>
        <taxon>Pseudomonadati</taxon>
        <taxon>Bacteroidota</taxon>
        <taxon>Flavobacteriia</taxon>
        <taxon>Flavobacteriales</taxon>
        <taxon>Flavobacteriaceae</taxon>
        <taxon>Aquimarina</taxon>
    </lineage>
</organism>
<dbReference type="PANTHER" id="PTHR43283">
    <property type="entry name" value="BETA-LACTAMASE-RELATED"/>
    <property type="match status" value="1"/>
</dbReference>
<evidence type="ECO:0000313" key="8">
    <source>
        <dbReference type="Proteomes" id="UP001597344"/>
    </source>
</evidence>
<evidence type="ECO:0000259" key="6">
    <source>
        <dbReference type="PROSITE" id="PS50943"/>
    </source>
</evidence>
<dbReference type="InterPro" id="IPR019109">
    <property type="entry name" value="MamF_MmsF"/>
</dbReference>
<proteinExistence type="predicted"/>
<keyword evidence="8" id="KW-1185">Reference proteome</keyword>
<dbReference type="EMBL" id="JBHUHY010000033">
    <property type="protein sequence ID" value="MFD2188906.1"/>
    <property type="molecule type" value="Genomic_DNA"/>
</dbReference>
<comment type="subcellular location">
    <subcellularLocation>
        <location evidence="1">Membrane</location>
        <topology evidence="1">Multi-pass membrane protein</topology>
    </subcellularLocation>
</comment>
<reference evidence="8" key="1">
    <citation type="journal article" date="2019" name="Int. J. Syst. Evol. Microbiol.">
        <title>The Global Catalogue of Microorganisms (GCM) 10K type strain sequencing project: providing services to taxonomists for standard genome sequencing and annotation.</title>
        <authorList>
            <consortium name="The Broad Institute Genomics Platform"/>
            <consortium name="The Broad Institute Genome Sequencing Center for Infectious Disease"/>
            <person name="Wu L."/>
            <person name="Ma J."/>
        </authorList>
    </citation>
    <scope>NUCLEOTIDE SEQUENCE [LARGE SCALE GENOMIC DNA]</scope>
    <source>
        <strain evidence="8">DT92</strain>
    </source>
</reference>
<keyword evidence="3 5" id="KW-1133">Transmembrane helix</keyword>
<dbReference type="GO" id="GO:0016787">
    <property type="term" value="F:hydrolase activity"/>
    <property type="evidence" value="ECO:0007669"/>
    <property type="project" value="UniProtKB-KW"/>
</dbReference>
<dbReference type="SUPFAM" id="SSF56601">
    <property type="entry name" value="beta-lactamase/transpeptidase-like"/>
    <property type="match status" value="1"/>
</dbReference>
<dbReference type="Gene3D" id="3.40.710.10">
    <property type="entry name" value="DD-peptidase/beta-lactamase superfamily"/>
    <property type="match status" value="1"/>
</dbReference>
<sequence length="590" mass="67620">MEDQSIARNLVYQRKLKGYTQEQLSDKTQVTIRTIQRIEKGEVNPHLQTIKLLATALEIEVEDLLILENPKEEAIQKKWLLLMHSVPILGFVIPLCNILIPLFLWIHKREDNNIYDVHGRAIINFHITTTILFILSFIALLVLPGAGFFFFISMIPYAVIVMIINVISAVNSHKCYYPLSFPFLKKNSNHKIKEAGILITLCLLSISSCTTLSTQKHITRLDGSIVSKDSLTQKIEQLVNDAKVHGIGITLFNHNRIAYEKTFGYKNYQEKLPLIKNTNMYGASFSKAVFAVLVMKLVEENVIDLDTPLESYLPKKIYNYKPLTRWHDNFSDLKTDTLYHEITARMCLNHTTGFPNWRWDEPDHKLRVLLEPGSRYSYSGEGFVYLQVVLEKILGKSLEELAQEKVFTPIGMNHSSYQWKTSFGDNFAHGHSSSGEMYKKDIDNEPRGGSTLETTTGDYSKFLEAVLQKKIISQKSWIELFKPQIKIRSVMQFGPLSKKDSTLNDKIKLSYGLGWGILESPYGKGVFKEGHTNGFEHYSILFPETGKGIMIMTNSDNGEGIFKELLELALGDSYTPWKWQNYIPYNYKNE</sequence>
<feature type="transmembrane region" description="Helical" evidence="5">
    <location>
        <begin position="148"/>
        <end position="170"/>
    </location>
</feature>
<dbReference type="CDD" id="cd00093">
    <property type="entry name" value="HTH_XRE"/>
    <property type="match status" value="1"/>
</dbReference>
<evidence type="ECO:0000256" key="3">
    <source>
        <dbReference type="ARBA" id="ARBA00022989"/>
    </source>
</evidence>
<dbReference type="InterPro" id="IPR012338">
    <property type="entry name" value="Beta-lactam/transpept-like"/>
</dbReference>
<dbReference type="Pfam" id="PF01381">
    <property type="entry name" value="HTH_3"/>
    <property type="match status" value="1"/>
</dbReference>
<dbReference type="Pfam" id="PF00144">
    <property type="entry name" value="Beta-lactamase"/>
    <property type="match status" value="1"/>
</dbReference>
<dbReference type="PROSITE" id="PS50943">
    <property type="entry name" value="HTH_CROC1"/>
    <property type="match status" value="1"/>
</dbReference>
<dbReference type="Gene3D" id="1.10.260.40">
    <property type="entry name" value="lambda repressor-like DNA-binding domains"/>
    <property type="match status" value="1"/>
</dbReference>
<feature type="transmembrane region" description="Helical" evidence="5">
    <location>
        <begin position="121"/>
        <end position="142"/>
    </location>
</feature>
<evidence type="ECO:0000256" key="5">
    <source>
        <dbReference type="SAM" id="Phobius"/>
    </source>
</evidence>
<accession>A0ABW5B434</accession>
<dbReference type="Proteomes" id="UP001597344">
    <property type="component" value="Unassembled WGS sequence"/>
</dbReference>
<name>A0ABW5B434_9FLAO</name>
<dbReference type="InterPro" id="IPR050789">
    <property type="entry name" value="Diverse_Enzym_Activities"/>
</dbReference>
<dbReference type="Pfam" id="PF09685">
    <property type="entry name" value="MamF_MmsF"/>
    <property type="match status" value="1"/>
</dbReference>
<feature type="transmembrane region" description="Helical" evidence="5">
    <location>
        <begin position="79"/>
        <end position="100"/>
    </location>
</feature>
<dbReference type="PANTHER" id="PTHR43283:SF18">
    <property type="match status" value="1"/>
</dbReference>
<evidence type="ECO:0000256" key="2">
    <source>
        <dbReference type="ARBA" id="ARBA00022692"/>
    </source>
</evidence>
<gene>
    <name evidence="7" type="ORF">ACFSJT_19050</name>
</gene>
<evidence type="ECO:0000256" key="4">
    <source>
        <dbReference type="ARBA" id="ARBA00023136"/>
    </source>
</evidence>
<keyword evidence="4 5" id="KW-0472">Membrane</keyword>
<dbReference type="SMART" id="SM00530">
    <property type="entry name" value="HTH_XRE"/>
    <property type="match status" value="1"/>
</dbReference>
<comment type="caution">
    <text evidence="7">The sequence shown here is derived from an EMBL/GenBank/DDBJ whole genome shotgun (WGS) entry which is preliminary data.</text>
</comment>
<dbReference type="InterPro" id="IPR001466">
    <property type="entry name" value="Beta-lactam-related"/>
</dbReference>
<evidence type="ECO:0000313" key="7">
    <source>
        <dbReference type="EMBL" id="MFD2188906.1"/>
    </source>
</evidence>
<dbReference type="InterPro" id="IPR001387">
    <property type="entry name" value="Cro/C1-type_HTH"/>
</dbReference>
<keyword evidence="7" id="KW-0378">Hydrolase</keyword>